<sequence length="545" mass="64406">MKSLYRRFQSRTENWKVEFSANVNIKFQSCESGTVLTTEEANFLIRLSTEHENREKRKNAKIGPVSRARKSEESSDYSTSKEFQKLFEEIDDPLSSEEDIEVSFEPPYKTFPNAFVDMKNYMTVKYYGSEEENDINQPGSSAGIRAEQYRKLSKDDVHSSEEDNINKYTTCKAYRCARYSKQKSSTRRKKKQKVIFLEEELRNLELHEEGYFEQRCIRGRIRLRELKNSRCRKLESKTDEDDILKFATMSEVLLERGLPSDFIACCSLCRLLISNNIREEFFFSPCDCIEKFVHTKCALLHQRKMVRQKCKDCQKFNTDRAVCRDTASGIETLEELELYRINKRMTREKVILKEEKELPDRLPIEFEQNCFICFDSRIPRHDSLDSLDSTIIKSCLCNVTAHNECLVQSLLERRICGHCNYRMKFTIIGPKTGYMNSEVGLTSLFLLTSVVFIAYSMVCMAFEHIQTPSHIINTIIMRFSKRKSREWNKNSAVVIKPYQPSYVDDCEIKRARDNRRKYYEEVPYEQVKKYLSWNKDFRRLIIDNY</sequence>
<feature type="region of interest" description="Disordered" evidence="1">
    <location>
        <begin position="54"/>
        <end position="77"/>
    </location>
</feature>
<protein>
    <submittedName>
        <fullName evidence="2">Uncharacterized protein</fullName>
    </submittedName>
</protein>
<organism evidence="3">
    <name type="scientific">Caenorhabditis brenneri</name>
    <name type="common">Nematode worm</name>
    <dbReference type="NCBI Taxonomy" id="135651"/>
    <lineage>
        <taxon>Eukaryota</taxon>
        <taxon>Metazoa</taxon>
        <taxon>Ecdysozoa</taxon>
        <taxon>Nematoda</taxon>
        <taxon>Chromadorea</taxon>
        <taxon>Rhabditida</taxon>
        <taxon>Rhabditina</taxon>
        <taxon>Rhabditomorpha</taxon>
        <taxon>Rhabditoidea</taxon>
        <taxon>Rhabditidae</taxon>
        <taxon>Peloderinae</taxon>
        <taxon>Caenorhabditis</taxon>
    </lineage>
</organism>
<evidence type="ECO:0000256" key="1">
    <source>
        <dbReference type="SAM" id="MobiDB-lite"/>
    </source>
</evidence>
<dbReference type="eggNOG" id="ENOG502TGAW">
    <property type="taxonomic scope" value="Eukaryota"/>
</dbReference>
<keyword evidence="3" id="KW-1185">Reference proteome</keyword>
<dbReference type="InParanoid" id="G0NGZ8"/>
<dbReference type="EMBL" id="GL379883">
    <property type="protein sequence ID" value="EGT60268.1"/>
    <property type="molecule type" value="Genomic_DNA"/>
</dbReference>
<gene>
    <name evidence="2" type="ORF">CAEBREN_28453</name>
</gene>
<dbReference type="Proteomes" id="UP000008068">
    <property type="component" value="Unassembled WGS sequence"/>
</dbReference>
<evidence type="ECO:0000313" key="2">
    <source>
        <dbReference type="EMBL" id="EGT60268.1"/>
    </source>
</evidence>
<dbReference type="OrthoDB" id="5817083at2759"/>
<proteinExistence type="predicted"/>
<accession>G0NGZ8</accession>
<dbReference type="AlphaFoldDB" id="G0NGZ8"/>
<reference evidence="3" key="1">
    <citation type="submission" date="2011-07" db="EMBL/GenBank/DDBJ databases">
        <authorList>
            <consortium name="Caenorhabditis brenneri Sequencing and Analysis Consortium"/>
            <person name="Wilson R.K."/>
        </authorList>
    </citation>
    <scope>NUCLEOTIDE SEQUENCE [LARGE SCALE GENOMIC DNA]</scope>
    <source>
        <strain evidence="3">PB2801</strain>
    </source>
</reference>
<evidence type="ECO:0000313" key="3">
    <source>
        <dbReference type="Proteomes" id="UP000008068"/>
    </source>
</evidence>
<dbReference type="HOGENOM" id="CLU_493684_0_0_1"/>
<name>G0NGZ8_CAEBE</name>